<evidence type="ECO:0000313" key="1">
    <source>
        <dbReference type="EMBL" id="KAJ3495736.1"/>
    </source>
</evidence>
<sequence length="171" mass="17993">MKFQFALFVSAAATVCAAPAAKASIEIRDYPGLDNTQSRYALAIIERAKAEDVGSLGCVTAIATALTESDLYMCANYAVPASIGMAHDNVGADQDSVGLFQQRAVFYTDISCTMDPGCSAGLFFNDMKAVGNWRGMGAAALAQAIQRSEIPDAYGKYVSLATDVCNSSGQF</sequence>
<accession>A0ACC1R1I1</accession>
<dbReference type="Proteomes" id="UP001148737">
    <property type="component" value="Unassembled WGS sequence"/>
</dbReference>
<comment type="caution">
    <text evidence="1">The sequence shown here is derived from an EMBL/GenBank/DDBJ whole genome shotgun (WGS) entry which is preliminary data.</text>
</comment>
<evidence type="ECO:0000313" key="2">
    <source>
        <dbReference type="Proteomes" id="UP001148737"/>
    </source>
</evidence>
<reference evidence="1" key="1">
    <citation type="submission" date="2022-07" db="EMBL/GenBank/DDBJ databases">
        <title>Genome Sequence of Lecanicillium saksenae.</title>
        <authorList>
            <person name="Buettner E."/>
        </authorList>
    </citation>
    <scope>NUCLEOTIDE SEQUENCE</scope>
    <source>
        <strain evidence="1">VT-O1</strain>
    </source>
</reference>
<organism evidence="1 2">
    <name type="scientific">Lecanicillium saksenae</name>
    <dbReference type="NCBI Taxonomy" id="468837"/>
    <lineage>
        <taxon>Eukaryota</taxon>
        <taxon>Fungi</taxon>
        <taxon>Dikarya</taxon>
        <taxon>Ascomycota</taxon>
        <taxon>Pezizomycotina</taxon>
        <taxon>Sordariomycetes</taxon>
        <taxon>Hypocreomycetidae</taxon>
        <taxon>Hypocreales</taxon>
        <taxon>Cordycipitaceae</taxon>
        <taxon>Lecanicillium</taxon>
    </lineage>
</organism>
<dbReference type="EMBL" id="JANAKD010000252">
    <property type="protein sequence ID" value="KAJ3495736.1"/>
    <property type="molecule type" value="Genomic_DNA"/>
</dbReference>
<name>A0ACC1R1I1_9HYPO</name>
<protein>
    <submittedName>
        <fullName evidence="1">Uncharacterized protein</fullName>
    </submittedName>
</protein>
<gene>
    <name evidence="1" type="ORF">NLG97_g3183</name>
</gene>
<keyword evidence="2" id="KW-1185">Reference proteome</keyword>
<proteinExistence type="predicted"/>